<reference evidence="2" key="1">
    <citation type="journal article" date="2013" name="Genetics">
        <title>The draft genome and transcriptome of Panagrellus redivivus are shaped by the harsh demands of a free-living lifestyle.</title>
        <authorList>
            <person name="Srinivasan J."/>
            <person name="Dillman A.R."/>
            <person name="Macchietto M.G."/>
            <person name="Heikkinen L."/>
            <person name="Lakso M."/>
            <person name="Fracchia K.M."/>
            <person name="Antoshechkin I."/>
            <person name="Mortazavi A."/>
            <person name="Wong G."/>
            <person name="Sternberg P.W."/>
        </authorList>
    </citation>
    <scope>NUCLEOTIDE SEQUENCE [LARGE SCALE GENOMIC DNA]</scope>
    <source>
        <strain evidence="2">MT8872</strain>
    </source>
</reference>
<feature type="region of interest" description="Disordered" evidence="1">
    <location>
        <begin position="140"/>
        <end position="249"/>
    </location>
</feature>
<feature type="compositionally biased region" description="Acidic residues" evidence="1">
    <location>
        <begin position="239"/>
        <end position="249"/>
    </location>
</feature>
<keyword evidence="2" id="KW-1185">Reference proteome</keyword>
<evidence type="ECO:0000313" key="2">
    <source>
        <dbReference type="Proteomes" id="UP000492821"/>
    </source>
</evidence>
<name>A0A7E4V9K4_PANRE</name>
<protein>
    <submittedName>
        <fullName evidence="3">Expressed conserved protein</fullName>
    </submittedName>
</protein>
<sequence length="349" mass="38369">MLSYGKRSLQVLECHMKSRYDALDDAVLAVDKAIEAIDYRLMKNGVSGEPAPWPIDDDELEARLFEDADEIVDRVEPNGIEAGDRRDVGPLEEVWPQFAMPQFDLYLLHNLLDRTAGVERNTNAFVARREHDMEVNRIHREPAVQAAAPEVGNVSDADEDDLDDFLFGDDDDDEPIFDDSDDDIIDLTKDDDDTSSNVDDSDVNEDDDDDDATNDTDMSDDDDDMFSDDPSSSGPSSSDDNEDDDSDVDDQVKAPVQAAASPPPNGAVIPPPYMPGHFNFNDWLAMNNQHYYAPPAAAMYGTGVHVPAPAPPNFGFGLPLNHVDQVNNFNGFMFPPAIPYPPAHGGAGH</sequence>
<dbReference type="AlphaFoldDB" id="A0A7E4V9K4"/>
<feature type="compositionally biased region" description="Acidic residues" evidence="1">
    <location>
        <begin position="156"/>
        <end position="227"/>
    </location>
</feature>
<reference evidence="3" key="2">
    <citation type="submission" date="2020-10" db="UniProtKB">
        <authorList>
            <consortium name="WormBaseParasite"/>
        </authorList>
    </citation>
    <scope>IDENTIFICATION</scope>
</reference>
<accession>A0A7E4V9K4</accession>
<evidence type="ECO:0000313" key="3">
    <source>
        <dbReference type="WBParaSite" id="Pan_g18259.t1"/>
    </source>
</evidence>
<organism evidence="2 3">
    <name type="scientific">Panagrellus redivivus</name>
    <name type="common">Microworm</name>
    <dbReference type="NCBI Taxonomy" id="6233"/>
    <lineage>
        <taxon>Eukaryota</taxon>
        <taxon>Metazoa</taxon>
        <taxon>Ecdysozoa</taxon>
        <taxon>Nematoda</taxon>
        <taxon>Chromadorea</taxon>
        <taxon>Rhabditida</taxon>
        <taxon>Tylenchina</taxon>
        <taxon>Panagrolaimomorpha</taxon>
        <taxon>Panagrolaimoidea</taxon>
        <taxon>Panagrolaimidae</taxon>
        <taxon>Panagrellus</taxon>
    </lineage>
</organism>
<dbReference type="WBParaSite" id="Pan_g18259.t1">
    <property type="protein sequence ID" value="Pan_g18259.t1"/>
    <property type="gene ID" value="Pan_g18259"/>
</dbReference>
<feature type="compositionally biased region" description="Low complexity" evidence="1">
    <location>
        <begin position="228"/>
        <end position="238"/>
    </location>
</feature>
<proteinExistence type="predicted"/>
<dbReference type="Proteomes" id="UP000492821">
    <property type="component" value="Unassembled WGS sequence"/>
</dbReference>
<evidence type="ECO:0000256" key="1">
    <source>
        <dbReference type="SAM" id="MobiDB-lite"/>
    </source>
</evidence>